<feature type="signal peptide" evidence="1">
    <location>
        <begin position="1"/>
        <end position="22"/>
    </location>
</feature>
<reference evidence="2" key="1">
    <citation type="submission" date="2020-06" db="EMBL/GenBank/DDBJ databases">
        <authorList>
            <person name="Li T."/>
            <person name="Hu X."/>
            <person name="Zhang T."/>
            <person name="Song X."/>
            <person name="Zhang H."/>
            <person name="Dai N."/>
            <person name="Sheng W."/>
            <person name="Hou X."/>
            <person name="Wei L."/>
        </authorList>
    </citation>
    <scope>NUCLEOTIDE SEQUENCE</scope>
    <source>
        <strain evidence="2">KEN1</strain>
        <tissue evidence="2">Leaf</tissue>
    </source>
</reference>
<reference evidence="2" key="2">
    <citation type="journal article" date="2024" name="Plant">
        <title>Genomic evolution and insights into agronomic trait innovations of Sesamum species.</title>
        <authorList>
            <person name="Miao H."/>
            <person name="Wang L."/>
            <person name="Qu L."/>
            <person name="Liu H."/>
            <person name="Sun Y."/>
            <person name="Le M."/>
            <person name="Wang Q."/>
            <person name="Wei S."/>
            <person name="Zheng Y."/>
            <person name="Lin W."/>
            <person name="Duan Y."/>
            <person name="Cao H."/>
            <person name="Xiong S."/>
            <person name="Wang X."/>
            <person name="Wei L."/>
            <person name="Li C."/>
            <person name="Ma Q."/>
            <person name="Ju M."/>
            <person name="Zhao R."/>
            <person name="Li G."/>
            <person name="Mu C."/>
            <person name="Tian Q."/>
            <person name="Mei H."/>
            <person name="Zhang T."/>
            <person name="Gao T."/>
            <person name="Zhang H."/>
        </authorList>
    </citation>
    <scope>NUCLEOTIDE SEQUENCE</scope>
    <source>
        <strain evidence="2">KEN1</strain>
    </source>
</reference>
<dbReference type="EMBL" id="JACGWN010000007">
    <property type="protein sequence ID" value="KAL0444062.1"/>
    <property type="molecule type" value="Genomic_DNA"/>
</dbReference>
<proteinExistence type="predicted"/>
<comment type="caution">
    <text evidence="2">The sequence shown here is derived from an EMBL/GenBank/DDBJ whole genome shotgun (WGS) entry which is preliminary data.</text>
</comment>
<protein>
    <submittedName>
        <fullName evidence="2">Uncharacterized protein</fullName>
    </submittedName>
</protein>
<name>A0AAW2WU47_9LAMI</name>
<dbReference type="Gene3D" id="1.10.520.10">
    <property type="match status" value="1"/>
</dbReference>
<accession>A0AAW2WU47</accession>
<dbReference type="AlphaFoldDB" id="A0AAW2WU47"/>
<evidence type="ECO:0000313" key="2">
    <source>
        <dbReference type="EMBL" id="KAL0444062.1"/>
    </source>
</evidence>
<feature type="chain" id="PRO_5043665958" evidence="1">
    <location>
        <begin position="23"/>
        <end position="59"/>
    </location>
</feature>
<sequence length="59" mass="6379">MAFTKHILVILVLLGVFNMCNAQGLKLGFYKKTCPSAEAIVKRETARIISVAPTLAALC</sequence>
<keyword evidence="1" id="KW-0732">Signal</keyword>
<organism evidence="2">
    <name type="scientific">Sesamum latifolium</name>
    <dbReference type="NCBI Taxonomy" id="2727402"/>
    <lineage>
        <taxon>Eukaryota</taxon>
        <taxon>Viridiplantae</taxon>
        <taxon>Streptophyta</taxon>
        <taxon>Embryophyta</taxon>
        <taxon>Tracheophyta</taxon>
        <taxon>Spermatophyta</taxon>
        <taxon>Magnoliopsida</taxon>
        <taxon>eudicotyledons</taxon>
        <taxon>Gunneridae</taxon>
        <taxon>Pentapetalae</taxon>
        <taxon>asterids</taxon>
        <taxon>lamiids</taxon>
        <taxon>Lamiales</taxon>
        <taxon>Pedaliaceae</taxon>
        <taxon>Sesamum</taxon>
    </lineage>
</organism>
<evidence type="ECO:0000256" key="1">
    <source>
        <dbReference type="SAM" id="SignalP"/>
    </source>
</evidence>
<gene>
    <name evidence="2" type="ORF">Slati_2128900</name>
</gene>